<keyword evidence="2" id="KW-1185">Reference proteome</keyword>
<proteinExistence type="predicted"/>
<dbReference type="Proteomes" id="UP000423725">
    <property type="component" value="Segment"/>
</dbReference>
<organism evidence="1 2">
    <name type="scientific">Mycobacterium phage Yecey3</name>
    <dbReference type="NCBI Taxonomy" id="2656617"/>
    <lineage>
        <taxon>Viruses</taxon>
        <taxon>Duplodnaviria</taxon>
        <taxon>Heunggongvirae</taxon>
        <taxon>Uroviricota</taxon>
        <taxon>Caudoviricetes</taxon>
        <taxon>Yeceytrevirus</taxon>
        <taxon>Yeceytrevirus yecey3</taxon>
    </lineage>
</organism>
<gene>
    <name evidence="1" type="primary">76</name>
    <name evidence="1" type="ORF">SEA_YECEY3_76</name>
</gene>
<reference evidence="1 2" key="1">
    <citation type="submission" date="2019-10" db="EMBL/GenBank/DDBJ databases">
        <authorList>
            <person name="Curtis N."/>
            <person name="Kistler A.L."/>
            <person name="Garlena R.A."/>
            <person name="Russell D.A."/>
            <person name="Pope W.H."/>
            <person name="Jacobs-Sera D."/>
            <person name="Hatfull G.F."/>
        </authorList>
    </citation>
    <scope>NUCLEOTIDE SEQUENCE [LARGE SCALE GENOMIC DNA]</scope>
</reference>
<sequence>MQEYRTTLELDPETKYTYVEMGPAPEMPYWHHLAQPSRYPFPSEKAAWRFAEAHKVPGREVTVLTTDGERFQL</sequence>
<protein>
    <submittedName>
        <fullName evidence="1">Uncharacterized protein</fullName>
    </submittedName>
</protein>
<dbReference type="RefSeq" id="YP_010061501.1">
    <property type="nucleotide sequence ID" value="NC_054783.1"/>
</dbReference>
<name>A0A649V923_9CAUD</name>
<dbReference type="KEGG" id="vg:64871118"/>
<evidence type="ECO:0000313" key="2">
    <source>
        <dbReference type="Proteomes" id="UP000423725"/>
    </source>
</evidence>
<dbReference type="GeneID" id="64871118"/>
<evidence type="ECO:0000313" key="1">
    <source>
        <dbReference type="EMBL" id="QGJ88827.1"/>
    </source>
</evidence>
<dbReference type="EMBL" id="MN585979">
    <property type="protein sequence ID" value="QGJ88827.1"/>
    <property type="molecule type" value="Genomic_DNA"/>
</dbReference>
<accession>A0A649V923</accession>